<evidence type="ECO:0000313" key="3">
    <source>
        <dbReference type="EMBL" id="GIL28946.1"/>
    </source>
</evidence>
<feature type="transmembrane region" description="Helical" evidence="2">
    <location>
        <begin position="39"/>
        <end position="60"/>
    </location>
</feature>
<dbReference type="Proteomes" id="UP000614996">
    <property type="component" value="Unassembled WGS sequence"/>
</dbReference>
<dbReference type="Gene3D" id="1.10.10.60">
    <property type="entry name" value="Homeodomain-like"/>
    <property type="match status" value="1"/>
</dbReference>
<keyword evidence="2" id="KW-0812">Transmembrane</keyword>
<gene>
    <name evidence="3" type="ORF">NUM_42000</name>
</gene>
<name>A0A8J4AC70_9ACTN</name>
<organism evidence="3 4">
    <name type="scientific">Actinocatenispora comari</name>
    <dbReference type="NCBI Taxonomy" id="2807577"/>
    <lineage>
        <taxon>Bacteria</taxon>
        <taxon>Bacillati</taxon>
        <taxon>Actinomycetota</taxon>
        <taxon>Actinomycetes</taxon>
        <taxon>Micromonosporales</taxon>
        <taxon>Micromonosporaceae</taxon>
        <taxon>Actinocatenispora</taxon>
    </lineage>
</organism>
<evidence type="ECO:0000313" key="4">
    <source>
        <dbReference type="Proteomes" id="UP000614996"/>
    </source>
</evidence>
<protein>
    <recommendedName>
        <fullName evidence="5">DUF2637 domain-containing protein</fullName>
    </recommendedName>
</protein>
<dbReference type="InterPro" id="IPR021235">
    <property type="entry name" value="DUF2637"/>
</dbReference>
<dbReference type="RefSeq" id="WP_207126659.1">
    <property type="nucleotide sequence ID" value="NZ_BOPO01000082.1"/>
</dbReference>
<feature type="compositionally biased region" description="Basic and acidic residues" evidence="1">
    <location>
        <begin position="233"/>
        <end position="242"/>
    </location>
</feature>
<keyword evidence="2" id="KW-1133">Transmembrane helix</keyword>
<keyword evidence="4" id="KW-1185">Reference proteome</keyword>
<feature type="region of interest" description="Disordered" evidence="1">
    <location>
        <begin position="120"/>
        <end position="148"/>
    </location>
</feature>
<dbReference type="EMBL" id="BOPO01000082">
    <property type="protein sequence ID" value="GIL28946.1"/>
    <property type="molecule type" value="Genomic_DNA"/>
</dbReference>
<sequence length="242" mass="25890">MKRRQRLAQAIVAVLGLLAAAISYDHIRHLAQTHAETGWTALAIPLTIDGIEVVATLAVLAPRHHSRAGTRLAWAALIAGTLASIAANIAAAPPDPIARTIAAWPAAAFATAIKLLTTLLDPPDPTSEPRTAPSPDQPTHPLRLPKTAHARTNWSTIWRDHLTTGDNTAELAQRHHISPRQVRAVLAAGRAGKLDPSPTDSAEPSAERENSPAHPTSETSARAHRLSATQPRQLDHRGYPPR</sequence>
<evidence type="ECO:0000256" key="1">
    <source>
        <dbReference type="SAM" id="MobiDB-lite"/>
    </source>
</evidence>
<dbReference type="Pfam" id="PF10935">
    <property type="entry name" value="DUF2637"/>
    <property type="match status" value="1"/>
</dbReference>
<dbReference type="AlphaFoldDB" id="A0A8J4AC70"/>
<proteinExistence type="predicted"/>
<comment type="caution">
    <text evidence="3">The sequence shown here is derived from an EMBL/GenBank/DDBJ whole genome shotgun (WGS) entry which is preliminary data.</text>
</comment>
<evidence type="ECO:0008006" key="5">
    <source>
        <dbReference type="Google" id="ProtNLM"/>
    </source>
</evidence>
<accession>A0A8J4AC70</accession>
<feature type="region of interest" description="Disordered" evidence="1">
    <location>
        <begin position="191"/>
        <end position="242"/>
    </location>
</feature>
<keyword evidence="2" id="KW-0472">Membrane</keyword>
<reference evidence="4" key="1">
    <citation type="journal article" date="2021" name="Int. J. Syst. Evol. Microbiol.">
        <title>Actinocatenispora comari sp. nov., an endophytic actinomycete isolated from aerial parts of Comarum salesowianum.</title>
        <authorList>
            <person name="Oyunbileg N."/>
            <person name="Iizaka Y."/>
            <person name="Hamada M."/>
            <person name="Davaapurev B.O."/>
            <person name="Fukumoto A."/>
            <person name="Tsetseg B."/>
            <person name="Kato F."/>
            <person name="Tamura T."/>
            <person name="Batkhuu J."/>
            <person name="Anzai Y."/>
        </authorList>
    </citation>
    <scope>NUCLEOTIDE SEQUENCE [LARGE SCALE GENOMIC DNA]</scope>
    <source>
        <strain evidence="4">NUM-2625</strain>
    </source>
</reference>
<evidence type="ECO:0000256" key="2">
    <source>
        <dbReference type="SAM" id="Phobius"/>
    </source>
</evidence>
<feature type="transmembrane region" description="Helical" evidence="2">
    <location>
        <begin position="72"/>
        <end position="91"/>
    </location>
</feature>